<accession>A0ABU7MUS9</accession>
<feature type="domain" description="GPI inositol-deacylase PGAP1-like alpha/beta" evidence="1">
    <location>
        <begin position="133"/>
        <end position="202"/>
    </location>
</feature>
<evidence type="ECO:0000313" key="2">
    <source>
        <dbReference type="EMBL" id="MEE4023993.1"/>
    </source>
</evidence>
<dbReference type="Proteomes" id="UP001335729">
    <property type="component" value="Unassembled WGS sequence"/>
</dbReference>
<organism evidence="2 3">
    <name type="scientific">Gordonia prachuapensis</name>
    <dbReference type="NCBI Taxonomy" id="3115651"/>
    <lineage>
        <taxon>Bacteria</taxon>
        <taxon>Bacillati</taxon>
        <taxon>Actinomycetota</taxon>
        <taxon>Actinomycetes</taxon>
        <taxon>Mycobacteriales</taxon>
        <taxon>Gordoniaceae</taxon>
        <taxon>Gordonia</taxon>
    </lineage>
</organism>
<protein>
    <recommendedName>
        <fullName evidence="1">GPI inositol-deacylase PGAP1-like alpha/beta domain-containing protein</fullName>
    </recommendedName>
</protein>
<gene>
    <name evidence="2" type="ORF">V1Y59_12975</name>
</gene>
<evidence type="ECO:0000259" key="1">
    <source>
        <dbReference type="Pfam" id="PF07819"/>
    </source>
</evidence>
<dbReference type="Pfam" id="PF07819">
    <property type="entry name" value="PGAP1"/>
    <property type="match status" value="1"/>
</dbReference>
<evidence type="ECO:0000313" key="3">
    <source>
        <dbReference type="Proteomes" id="UP001335729"/>
    </source>
</evidence>
<dbReference type="InterPro" id="IPR012908">
    <property type="entry name" value="PGAP1-ab_dom-like"/>
</dbReference>
<dbReference type="InterPro" id="IPR029058">
    <property type="entry name" value="AB_hydrolase_fold"/>
</dbReference>
<keyword evidence="3" id="KW-1185">Reference proteome</keyword>
<dbReference type="EMBL" id="JAZDUE010000010">
    <property type="protein sequence ID" value="MEE4023993.1"/>
    <property type="molecule type" value="Genomic_DNA"/>
</dbReference>
<sequence>MNVTPTDETPTPPRPLILIRGFGGIGVDDEMRSAYQGFNDGTVYHTKRGENYIYEGFVLRAIKSKRYPYIDATNVIGYYANDVEPLPGYSGDGYEPDHLKGQVVIDPATAASVLEDATQGTIWVYRYYDLSDRTLEAYGKNLHRLIKLIRAGMRKHGQRFDGVDIVAHSMGGLIVREALIGMGRDAATELVHKVVTLGTPHRGISFQRVPDWLLRCLPKVEGAQGELASFSPDSTRFLEVGKKFPAEKILTVVGTDYRSYGVPGSAFANRVSTFIDTGSLAVNRSDGLVQQASAQLPGAPRTFIHKCHGGTDSLVTSREAYEIAMRFFHGTHRAKLWLDDAEILHGGDRFGRSEFYLGIAIKPRCLDFFLFNQHRDAENCYGPFADTSLNDDVPDLAEELSLPLAERGDLTTGWAGPDRMLWEGWFDIGEKADDLPGMVFRLDVYVGERDKFGIGFSDNVVFQKQYYVQVFPDEQPVSVFVHTTDEHLGRSSTTAADLAQLAGDDYLANVQRATKADDRHEWTFRVGGTGFRGTLRLGIDSASDGDVG</sequence>
<name>A0ABU7MUS9_9ACTN</name>
<dbReference type="RefSeq" id="WP_330505385.1">
    <property type="nucleotide sequence ID" value="NZ_JAZDUE010000010.1"/>
</dbReference>
<dbReference type="SUPFAM" id="SSF53474">
    <property type="entry name" value="alpha/beta-Hydrolases"/>
    <property type="match status" value="1"/>
</dbReference>
<proteinExistence type="predicted"/>
<reference evidence="2 3" key="1">
    <citation type="submission" date="2024-01" db="EMBL/GenBank/DDBJ databases">
        <title>Draft genome sequence of Gordonia sp. PKS22-38.</title>
        <authorList>
            <person name="Suphannarot A."/>
            <person name="Mingma R."/>
        </authorList>
    </citation>
    <scope>NUCLEOTIDE SEQUENCE [LARGE SCALE GENOMIC DNA]</scope>
    <source>
        <strain evidence="2 3">PKS22-38</strain>
    </source>
</reference>
<comment type="caution">
    <text evidence="2">The sequence shown here is derived from an EMBL/GenBank/DDBJ whole genome shotgun (WGS) entry which is preliminary data.</text>
</comment>
<dbReference type="Gene3D" id="3.40.50.1820">
    <property type="entry name" value="alpha/beta hydrolase"/>
    <property type="match status" value="1"/>
</dbReference>